<protein>
    <recommendedName>
        <fullName evidence="3">Scaffolding protein</fullName>
    </recommendedName>
</protein>
<feature type="region of interest" description="Disordered" evidence="1">
    <location>
        <begin position="1"/>
        <end position="105"/>
    </location>
</feature>
<organism evidence="2">
    <name type="scientific">uncultured Caudovirales phage</name>
    <dbReference type="NCBI Taxonomy" id="2100421"/>
    <lineage>
        <taxon>Viruses</taxon>
        <taxon>Duplodnaviria</taxon>
        <taxon>Heunggongvirae</taxon>
        <taxon>Uroviricota</taxon>
        <taxon>Caudoviricetes</taxon>
        <taxon>Peduoviridae</taxon>
        <taxon>Maltschvirus</taxon>
        <taxon>Maltschvirus maltsch</taxon>
    </lineage>
</organism>
<feature type="compositionally biased region" description="Acidic residues" evidence="1">
    <location>
        <begin position="37"/>
        <end position="51"/>
    </location>
</feature>
<feature type="compositionally biased region" description="Low complexity" evidence="1">
    <location>
        <begin position="24"/>
        <end position="36"/>
    </location>
</feature>
<proteinExistence type="predicted"/>
<name>A0A6J5PQZ5_9CAUD</name>
<feature type="region of interest" description="Disordered" evidence="1">
    <location>
        <begin position="224"/>
        <end position="251"/>
    </location>
</feature>
<reference evidence="2" key="1">
    <citation type="submission" date="2020-05" db="EMBL/GenBank/DDBJ databases">
        <authorList>
            <person name="Chiriac C."/>
            <person name="Salcher M."/>
            <person name="Ghai R."/>
            <person name="Kavagutti S V."/>
        </authorList>
    </citation>
    <scope>NUCLEOTIDE SEQUENCE</scope>
</reference>
<dbReference type="EMBL" id="LR796885">
    <property type="protein sequence ID" value="CAB4172416.1"/>
    <property type="molecule type" value="Genomic_DNA"/>
</dbReference>
<gene>
    <name evidence="2" type="ORF">UFOVP935_5</name>
</gene>
<evidence type="ECO:0000313" key="2">
    <source>
        <dbReference type="EMBL" id="CAB4172416.1"/>
    </source>
</evidence>
<evidence type="ECO:0008006" key="3">
    <source>
        <dbReference type="Google" id="ProtNLM"/>
    </source>
</evidence>
<feature type="compositionally biased region" description="Polar residues" evidence="1">
    <location>
        <begin position="1"/>
        <end position="13"/>
    </location>
</feature>
<sequence>MQAEIEQQTSSPADAQDAPETVIEEQQQGEEQAATETPEDGSEGAEGEEQSAEEKPQDKPKRSAKDRINELTRRAHEAEREAQHWRDVAERPAAAATDRPNPDGFKTYDDYVEALTEWKADQRISESFKKRDAERSQAAEARAVEAKAQAWQERQSDFRAATPDYDSVVGKSSVQVAPHVVDTLLDSDSGPEIAYHLAKTPETVKRLNALSPLAAAREIGRIEATLSTPAAPREKPGSNAPEPIKPIRSTSSTVVNLASANMDQYIAARRKQGATFRRR</sequence>
<accession>A0A6J5PQZ5</accession>
<feature type="compositionally biased region" description="Basic and acidic residues" evidence="1">
    <location>
        <begin position="52"/>
        <end position="90"/>
    </location>
</feature>
<evidence type="ECO:0000256" key="1">
    <source>
        <dbReference type="SAM" id="MobiDB-lite"/>
    </source>
</evidence>